<organism evidence="2 3">
    <name type="scientific">Halocaridina rubra</name>
    <name type="common">Hawaiian red shrimp</name>
    <dbReference type="NCBI Taxonomy" id="373956"/>
    <lineage>
        <taxon>Eukaryota</taxon>
        <taxon>Metazoa</taxon>
        <taxon>Ecdysozoa</taxon>
        <taxon>Arthropoda</taxon>
        <taxon>Crustacea</taxon>
        <taxon>Multicrustacea</taxon>
        <taxon>Malacostraca</taxon>
        <taxon>Eumalacostraca</taxon>
        <taxon>Eucarida</taxon>
        <taxon>Decapoda</taxon>
        <taxon>Pleocyemata</taxon>
        <taxon>Caridea</taxon>
        <taxon>Atyoidea</taxon>
        <taxon>Atyidae</taxon>
        <taxon>Halocaridina</taxon>
    </lineage>
</organism>
<feature type="non-terminal residue" evidence="2">
    <location>
        <position position="62"/>
    </location>
</feature>
<feature type="non-terminal residue" evidence="2">
    <location>
        <position position="1"/>
    </location>
</feature>
<dbReference type="AlphaFoldDB" id="A0AAN8ZWB9"/>
<keyword evidence="3" id="KW-1185">Reference proteome</keyword>
<proteinExistence type="predicted"/>
<evidence type="ECO:0000313" key="2">
    <source>
        <dbReference type="EMBL" id="KAK7023464.1"/>
    </source>
</evidence>
<sequence length="62" mass="7143">LIQEEKQTTEARAEELESRVGSVEHMMLRGRSLERPSPPISGRSTPKSHHSPSRDYIQKYHT</sequence>
<accession>A0AAN8ZWB9</accession>
<comment type="caution">
    <text evidence="2">The sequence shown here is derived from an EMBL/GenBank/DDBJ whole genome shotgun (WGS) entry which is preliminary data.</text>
</comment>
<evidence type="ECO:0000256" key="1">
    <source>
        <dbReference type="SAM" id="MobiDB-lite"/>
    </source>
</evidence>
<dbReference type="Proteomes" id="UP001381693">
    <property type="component" value="Unassembled WGS sequence"/>
</dbReference>
<feature type="compositionally biased region" description="Basic and acidic residues" evidence="1">
    <location>
        <begin position="1"/>
        <end position="18"/>
    </location>
</feature>
<name>A0AAN8ZWB9_HALRR</name>
<feature type="compositionally biased region" description="Basic and acidic residues" evidence="1">
    <location>
        <begin position="52"/>
        <end position="62"/>
    </location>
</feature>
<protein>
    <submittedName>
        <fullName evidence="2">Syd-2p</fullName>
    </submittedName>
</protein>
<gene>
    <name evidence="2" type="primary">syd-2_2</name>
    <name evidence="2" type="ORF">SK128_021235</name>
</gene>
<feature type="region of interest" description="Disordered" evidence="1">
    <location>
        <begin position="1"/>
        <end position="62"/>
    </location>
</feature>
<dbReference type="EMBL" id="JAXCGZ010022815">
    <property type="protein sequence ID" value="KAK7023464.1"/>
    <property type="molecule type" value="Genomic_DNA"/>
</dbReference>
<reference evidence="2 3" key="1">
    <citation type="submission" date="2023-11" db="EMBL/GenBank/DDBJ databases">
        <title>Halocaridina rubra genome assembly.</title>
        <authorList>
            <person name="Smith C."/>
        </authorList>
    </citation>
    <scope>NUCLEOTIDE SEQUENCE [LARGE SCALE GENOMIC DNA]</scope>
    <source>
        <strain evidence="2">EP-1</strain>
        <tissue evidence="2">Whole</tissue>
    </source>
</reference>
<evidence type="ECO:0000313" key="3">
    <source>
        <dbReference type="Proteomes" id="UP001381693"/>
    </source>
</evidence>